<dbReference type="PANTHER" id="PTHR43606:SF2">
    <property type="entry name" value="ALKALINE PHOSPHATASE FAMILY PROTEIN (AFU_ORTHOLOGUE AFUA_5G03860)"/>
    <property type="match status" value="1"/>
</dbReference>
<dbReference type="Pfam" id="PF09423">
    <property type="entry name" value="PhoD"/>
    <property type="match status" value="1"/>
</dbReference>
<dbReference type="RefSeq" id="WP_275227314.1">
    <property type="nucleotide sequence ID" value="NZ_JARESE010000015.1"/>
</dbReference>
<dbReference type="InterPro" id="IPR032093">
    <property type="entry name" value="PhoD_N"/>
</dbReference>
<keyword evidence="4" id="KW-1185">Reference proteome</keyword>
<name>A0ABT5WME4_9SPHN</name>
<dbReference type="InterPro" id="IPR029052">
    <property type="entry name" value="Metallo-depent_PP-like"/>
</dbReference>
<dbReference type="Pfam" id="PF16655">
    <property type="entry name" value="PhoD_N"/>
    <property type="match status" value="1"/>
</dbReference>
<evidence type="ECO:0000313" key="4">
    <source>
        <dbReference type="Proteomes" id="UP001216253"/>
    </source>
</evidence>
<reference evidence="3 4" key="1">
    <citation type="submission" date="2023-03" db="EMBL/GenBank/DDBJ databases">
        <title>NovoSphingobium album sp. nov. isolated from polycyclic aromatic hydrocarbons- and heavy-metal polluted soil.</title>
        <authorList>
            <person name="Liu Z."/>
            <person name="Wang K."/>
        </authorList>
    </citation>
    <scope>NUCLEOTIDE SEQUENCE [LARGE SCALE GENOMIC DNA]</scope>
    <source>
        <strain evidence="3 4">H3SJ31-1</strain>
    </source>
</reference>
<dbReference type="SUPFAM" id="SSF56300">
    <property type="entry name" value="Metallo-dependent phosphatases"/>
    <property type="match status" value="1"/>
</dbReference>
<sequence>MKPIIRMDRRDLIKAAGGIALLAGFARTPLFAQALGANPFTLGVAAGDPWPDGFVIWTRLAPRPLEEHGGMPTAHVPVRWEVAEDEGFARVVRKGETMALPELAHSVHVEVEGLQPHRPYWYRFAVAGSDVSPVGMARTAPARDALAQRLRIGVAGCQHYEMGFYDAWAHLADEPDLDLIFHYGDYIYEGAGTPPGQAAATWTPVRQHIGNEIYSIEDYRRRYAQYKSDPALQAAHAACAFAASFDDHEIDNNWAGDFDQDGTSPAIFALRRYAGLQAWYEHMPVRKAQFPTTGGLTAYRRLDYGRLLRTHVLDTRSYRSDQPCNDGKITPCPTQAHNAPEMLGKAQEAWLDAGLGNQATWNLLAQQVIVMPVDFRASDAAEARFATDLWDGYRPARARLIESIRKHDLTNVIIATGDHHRHLVGSVPESDDRPDGRKVAVEFQAASITSNGNGKGEAGLEHMMRNNPHFALYTDRRGYQLFDITAKEWTTSVKVMDQVEKPGGKITTLAKYAVTPDAPVLHHA</sequence>
<feature type="domain" description="Phospholipase D N-terminal" evidence="2">
    <location>
        <begin position="42"/>
        <end position="139"/>
    </location>
</feature>
<proteinExistence type="predicted"/>
<evidence type="ECO:0000259" key="1">
    <source>
        <dbReference type="Pfam" id="PF09423"/>
    </source>
</evidence>
<comment type="caution">
    <text evidence="3">The sequence shown here is derived from an EMBL/GenBank/DDBJ whole genome shotgun (WGS) entry which is preliminary data.</text>
</comment>
<dbReference type="Gene3D" id="2.60.40.380">
    <property type="entry name" value="Purple acid phosphatase-like, N-terminal"/>
    <property type="match status" value="1"/>
</dbReference>
<dbReference type="Gene3D" id="3.60.21.70">
    <property type="entry name" value="PhoD-like phosphatase"/>
    <property type="match status" value="1"/>
</dbReference>
<dbReference type="PROSITE" id="PS51318">
    <property type="entry name" value="TAT"/>
    <property type="match status" value="1"/>
</dbReference>
<evidence type="ECO:0000313" key="3">
    <source>
        <dbReference type="EMBL" id="MDE8651216.1"/>
    </source>
</evidence>
<organism evidence="3 4">
    <name type="scientific">Novosphingobium album</name>
    <name type="common">ex Liu et al. 2023</name>
    <dbReference type="NCBI Taxonomy" id="3031130"/>
    <lineage>
        <taxon>Bacteria</taxon>
        <taxon>Pseudomonadati</taxon>
        <taxon>Pseudomonadota</taxon>
        <taxon>Alphaproteobacteria</taxon>
        <taxon>Sphingomonadales</taxon>
        <taxon>Sphingomonadaceae</taxon>
        <taxon>Novosphingobium</taxon>
    </lineage>
</organism>
<accession>A0ABT5WME4</accession>
<feature type="domain" description="PhoD-like phosphatase metallophosphatase" evidence="1">
    <location>
        <begin position="153"/>
        <end position="492"/>
    </location>
</feature>
<dbReference type="Proteomes" id="UP001216253">
    <property type="component" value="Unassembled WGS sequence"/>
</dbReference>
<dbReference type="InterPro" id="IPR052900">
    <property type="entry name" value="Phospholipid_Metab_Enz"/>
</dbReference>
<dbReference type="InterPro" id="IPR018946">
    <property type="entry name" value="PhoD-like_MPP"/>
</dbReference>
<evidence type="ECO:0000259" key="2">
    <source>
        <dbReference type="Pfam" id="PF16655"/>
    </source>
</evidence>
<dbReference type="InterPro" id="IPR038607">
    <property type="entry name" value="PhoD-like_sf"/>
</dbReference>
<dbReference type="CDD" id="cd07389">
    <property type="entry name" value="MPP_PhoD"/>
    <property type="match status" value="1"/>
</dbReference>
<dbReference type="InterPro" id="IPR006311">
    <property type="entry name" value="TAT_signal"/>
</dbReference>
<protein>
    <submittedName>
        <fullName evidence="3">Alkaline phosphatase D family protein</fullName>
    </submittedName>
</protein>
<dbReference type="EMBL" id="JARESE010000015">
    <property type="protein sequence ID" value="MDE8651216.1"/>
    <property type="molecule type" value="Genomic_DNA"/>
</dbReference>
<dbReference type="PANTHER" id="PTHR43606">
    <property type="entry name" value="PHOSPHATASE, PUTATIVE (AFU_ORTHOLOGUE AFUA_6G08710)-RELATED"/>
    <property type="match status" value="1"/>
</dbReference>
<gene>
    <name evidence="3" type="ORF">PYV00_05730</name>
</gene>